<evidence type="ECO:0000256" key="1">
    <source>
        <dbReference type="SAM" id="MobiDB-lite"/>
    </source>
</evidence>
<gene>
    <name evidence="2" type="primary">jg21150</name>
    <name evidence="2" type="ORF">PAEG_LOCUS27184</name>
</gene>
<organism evidence="2 3">
    <name type="scientific">Pararge aegeria aegeria</name>
    <dbReference type="NCBI Taxonomy" id="348720"/>
    <lineage>
        <taxon>Eukaryota</taxon>
        <taxon>Metazoa</taxon>
        <taxon>Ecdysozoa</taxon>
        <taxon>Arthropoda</taxon>
        <taxon>Hexapoda</taxon>
        <taxon>Insecta</taxon>
        <taxon>Pterygota</taxon>
        <taxon>Neoptera</taxon>
        <taxon>Endopterygota</taxon>
        <taxon>Lepidoptera</taxon>
        <taxon>Glossata</taxon>
        <taxon>Ditrysia</taxon>
        <taxon>Papilionoidea</taxon>
        <taxon>Nymphalidae</taxon>
        <taxon>Satyrinae</taxon>
        <taxon>Satyrini</taxon>
        <taxon>Parargina</taxon>
        <taxon>Pararge</taxon>
    </lineage>
</organism>
<evidence type="ECO:0000313" key="2">
    <source>
        <dbReference type="EMBL" id="CAH2268879.1"/>
    </source>
</evidence>
<proteinExistence type="predicted"/>
<dbReference type="EMBL" id="CAKXAJ010026482">
    <property type="protein sequence ID" value="CAH2268879.1"/>
    <property type="molecule type" value="Genomic_DNA"/>
</dbReference>
<accession>A0A8S4SIL0</accession>
<sequence length="100" mass="11234">MKLPRYCSASVEQPAFVSDQMEGVKEGGRGAPGPSPKIDHGFENLVANQGSRQKEDIVRRMRTNGIEKSHRAATVSRYCSGTKHRSWKSLYKRPAVYVLR</sequence>
<reference evidence="2" key="1">
    <citation type="submission" date="2022-03" db="EMBL/GenBank/DDBJ databases">
        <authorList>
            <person name="Lindestad O."/>
        </authorList>
    </citation>
    <scope>NUCLEOTIDE SEQUENCE</scope>
</reference>
<name>A0A8S4SIL0_9NEOP</name>
<protein>
    <submittedName>
        <fullName evidence="2">Jg21150 protein</fullName>
    </submittedName>
</protein>
<feature type="region of interest" description="Disordered" evidence="1">
    <location>
        <begin position="19"/>
        <end position="40"/>
    </location>
</feature>
<dbReference type="Proteomes" id="UP000838756">
    <property type="component" value="Unassembled WGS sequence"/>
</dbReference>
<keyword evidence="3" id="KW-1185">Reference proteome</keyword>
<dbReference type="AlphaFoldDB" id="A0A8S4SIL0"/>
<evidence type="ECO:0000313" key="3">
    <source>
        <dbReference type="Proteomes" id="UP000838756"/>
    </source>
</evidence>
<comment type="caution">
    <text evidence="2">The sequence shown here is derived from an EMBL/GenBank/DDBJ whole genome shotgun (WGS) entry which is preliminary data.</text>
</comment>